<evidence type="ECO:0000313" key="2">
    <source>
        <dbReference type="Proteomes" id="UP000198614"/>
    </source>
</evidence>
<protein>
    <submittedName>
        <fullName evidence="1">Uncharacterized protein</fullName>
    </submittedName>
</protein>
<sequence>MGVNKQAPAYRCGRLQAALHILRLLGTGHSDLALARSVDATADSPETALLKHLALAGLHLHEAASRKDPKRLAAATEVFQALPGLIPPGGVPKGRFRNAKPSEGEFSEGFHAQLCEYRKRFSELLG</sequence>
<evidence type="ECO:0000313" key="1">
    <source>
        <dbReference type="EMBL" id="SDE25752.1"/>
    </source>
</evidence>
<proteinExistence type="predicted"/>
<dbReference type="AlphaFoldDB" id="A0A1G7BFH2"/>
<organism evidence="1 2">
    <name type="scientific">Streptomyces griseoaurantiacus</name>
    <dbReference type="NCBI Taxonomy" id="68213"/>
    <lineage>
        <taxon>Bacteria</taxon>
        <taxon>Bacillati</taxon>
        <taxon>Actinomycetota</taxon>
        <taxon>Actinomycetes</taxon>
        <taxon>Kitasatosporales</taxon>
        <taxon>Streptomycetaceae</taxon>
        <taxon>Streptomyces</taxon>
        <taxon>Streptomyces aurantiacus group</taxon>
    </lineage>
</organism>
<reference evidence="1 2" key="1">
    <citation type="submission" date="2016-10" db="EMBL/GenBank/DDBJ databases">
        <authorList>
            <person name="de Groot N.N."/>
        </authorList>
    </citation>
    <scope>NUCLEOTIDE SEQUENCE [LARGE SCALE GENOMIC DNA]</scope>
    <source>
        <strain evidence="1 2">CGMCC 4.1859</strain>
    </source>
</reference>
<dbReference type="OrthoDB" id="4200796at2"/>
<gene>
    <name evidence="1" type="ORF">SAMN05216260_10186</name>
</gene>
<accession>A0A1G7BFH2</accession>
<dbReference type="EMBL" id="FNAX01000001">
    <property type="protein sequence ID" value="SDE25752.1"/>
    <property type="molecule type" value="Genomic_DNA"/>
</dbReference>
<name>A0A1G7BFH2_9ACTN</name>
<dbReference type="Proteomes" id="UP000198614">
    <property type="component" value="Unassembled WGS sequence"/>
</dbReference>